<dbReference type="Pfam" id="PF03641">
    <property type="entry name" value="Lysine_decarbox"/>
    <property type="match status" value="1"/>
</dbReference>
<sequence>MADDPEDIDVEEEPPEGYRKLTGTFLPTRPDVSETDVMPTEHAEVLDPRDELIAEIKQTADKLDRDGATRGDLKILSRALRELRYAFKVFTPYRRRRKVTVFGSARTTPDQPEFIQAVKFGRRMGQMGWMVLTGAGGGIMEAAHIGAGRSMSMGVNIMLPFEQEANPVIKNDDKLVHLKYFFTRKLLFVKEVHAVTMFPGGFGTQDEAFEVLTLVQTGKRDLMPLVFIDEPDGTYWKRWQKYIEKDLLEPGWISPEDTSLYKVTSDVDEAVDEIFKFYSVYNSMRYIRGKLVLRLHKEPDKQMMQRLNDEFGDICTQGRIEKAEVHPVEADDAHLKSLSRLQFHFNRKSIGRLRQMVDVLNHELRDRD</sequence>
<evidence type="ECO:0000256" key="4">
    <source>
        <dbReference type="SAM" id="MobiDB-lite"/>
    </source>
</evidence>
<dbReference type="GO" id="GO:0008714">
    <property type="term" value="F:AMP nucleosidase activity"/>
    <property type="evidence" value="ECO:0007669"/>
    <property type="project" value="UniProtKB-EC"/>
</dbReference>
<feature type="compositionally biased region" description="Acidic residues" evidence="4">
    <location>
        <begin position="1"/>
        <end position="15"/>
    </location>
</feature>
<gene>
    <name evidence="5" type="ORF">V22_08810</name>
</gene>
<dbReference type="InterPro" id="IPR052341">
    <property type="entry name" value="LOG_family_nucleotidases"/>
</dbReference>
<evidence type="ECO:0000313" key="5">
    <source>
        <dbReference type="EMBL" id="QDT63657.1"/>
    </source>
</evidence>
<dbReference type="EMBL" id="CP036316">
    <property type="protein sequence ID" value="QDT63657.1"/>
    <property type="molecule type" value="Genomic_DNA"/>
</dbReference>
<evidence type="ECO:0000256" key="2">
    <source>
        <dbReference type="ARBA" id="ARBA00011985"/>
    </source>
</evidence>
<evidence type="ECO:0000256" key="1">
    <source>
        <dbReference type="ARBA" id="ARBA00000274"/>
    </source>
</evidence>
<proteinExistence type="predicted"/>
<dbReference type="PANTHER" id="PTHR43393:SF2">
    <property type="entry name" value="CYTOKININ RIBOSIDE 5'-MONOPHOSPHATE PHOSPHORIBOHYDROLASE"/>
    <property type="match status" value="1"/>
</dbReference>
<feature type="region of interest" description="Disordered" evidence="4">
    <location>
        <begin position="1"/>
        <end position="36"/>
    </location>
</feature>
<keyword evidence="6" id="KW-1185">Reference proteome</keyword>
<organism evidence="5 6">
    <name type="scientific">Calycomorphotria hydatis</name>
    <dbReference type="NCBI Taxonomy" id="2528027"/>
    <lineage>
        <taxon>Bacteria</taxon>
        <taxon>Pseudomonadati</taxon>
        <taxon>Planctomycetota</taxon>
        <taxon>Planctomycetia</taxon>
        <taxon>Planctomycetales</taxon>
        <taxon>Planctomycetaceae</taxon>
        <taxon>Calycomorphotria</taxon>
    </lineage>
</organism>
<dbReference type="RefSeq" id="WP_231734165.1">
    <property type="nucleotide sequence ID" value="NZ_CP036316.1"/>
</dbReference>
<dbReference type="AlphaFoldDB" id="A0A517T5K7"/>
<dbReference type="Gene3D" id="3.40.50.450">
    <property type="match status" value="1"/>
</dbReference>
<evidence type="ECO:0000256" key="3">
    <source>
        <dbReference type="ARBA" id="ARBA00031983"/>
    </source>
</evidence>
<dbReference type="SUPFAM" id="SSF102405">
    <property type="entry name" value="MCP/YpsA-like"/>
    <property type="match status" value="1"/>
</dbReference>
<dbReference type="PANTHER" id="PTHR43393">
    <property type="entry name" value="CYTOKININ RIBOSIDE 5'-MONOPHOSPHATE PHOSPHORIBOHYDROLASE"/>
    <property type="match status" value="1"/>
</dbReference>
<protein>
    <recommendedName>
        <fullName evidence="3">AMP nucleosidase</fullName>
        <ecNumber evidence="2">3.2.2.4</ecNumber>
    </recommendedName>
    <alternativeName>
        <fullName evidence="3">AMP nucleosidase</fullName>
    </alternativeName>
</protein>
<accession>A0A517T5K7</accession>
<evidence type="ECO:0000313" key="6">
    <source>
        <dbReference type="Proteomes" id="UP000319976"/>
    </source>
</evidence>
<comment type="catalytic activity">
    <reaction evidence="1">
        <text>AMP + H2O = D-ribose 5-phosphate + adenine</text>
        <dbReference type="Rhea" id="RHEA:20129"/>
        <dbReference type="ChEBI" id="CHEBI:15377"/>
        <dbReference type="ChEBI" id="CHEBI:16708"/>
        <dbReference type="ChEBI" id="CHEBI:78346"/>
        <dbReference type="ChEBI" id="CHEBI:456215"/>
        <dbReference type="EC" id="3.2.2.4"/>
    </reaction>
</comment>
<dbReference type="KEGG" id="chya:V22_08810"/>
<dbReference type="Proteomes" id="UP000319976">
    <property type="component" value="Chromosome"/>
</dbReference>
<reference evidence="5 6" key="1">
    <citation type="submission" date="2019-02" db="EMBL/GenBank/DDBJ databases">
        <title>Deep-cultivation of Planctomycetes and their phenomic and genomic characterization uncovers novel biology.</title>
        <authorList>
            <person name="Wiegand S."/>
            <person name="Jogler M."/>
            <person name="Boedeker C."/>
            <person name="Pinto D."/>
            <person name="Vollmers J."/>
            <person name="Rivas-Marin E."/>
            <person name="Kohn T."/>
            <person name="Peeters S.H."/>
            <person name="Heuer A."/>
            <person name="Rast P."/>
            <person name="Oberbeckmann S."/>
            <person name="Bunk B."/>
            <person name="Jeske O."/>
            <person name="Meyerdierks A."/>
            <person name="Storesund J.E."/>
            <person name="Kallscheuer N."/>
            <person name="Luecker S."/>
            <person name="Lage O.M."/>
            <person name="Pohl T."/>
            <person name="Merkel B.J."/>
            <person name="Hornburger P."/>
            <person name="Mueller R.-W."/>
            <person name="Bruemmer F."/>
            <person name="Labrenz M."/>
            <person name="Spormann A.M."/>
            <person name="Op den Camp H."/>
            <person name="Overmann J."/>
            <person name="Amann R."/>
            <person name="Jetten M.S.M."/>
            <person name="Mascher T."/>
            <person name="Medema M.H."/>
            <person name="Devos D.P."/>
            <person name="Kaster A.-K."/>
            <person name="Ovreas L."/>
            <person name="Rohde M."/>
            <person name="Galperin M.Y."/>
            <person name="Jogler C."/>
        </authorList>
    </citation>
    <scope>NUCLEOTIDE SEQUENCE [LARGE SCALE GENOMIC DNA]</scope>
    <source>
        <strain evidence="5 6">V22</strain>
    </source>
</reference>
<dbReference type="EC" id="3.2.2.4" evidence="2"/>
<dbReference type="InterPro" id="IPR031100">
    <property type="entry name" value="LOG_fam"/>
</dbReference>
<name>A0A517T5K7_9PLAN</name>
<dbReference type="GO" id="GO:0005829">
    <property type="term" value="C:cytosol"/>
    <property type="evidence" value="ECO:0007669"/>
    <property type="project" value="TreeGrafter"/>
</dbReference>